<dbReference type="PROSITE" id="PS51257">
    <property type="entry name" value="PROKAR_LIPOPROTEIN"/>
    <property type="match status" value="1"/>
</dbReference>
<name>A0A6B9F6E3_9EURY</name>
<dbReference type="GeneID" id="99243666"/>
<dbReference type="EMBL" id="CP034345">
    <property type="protein sequence ID" value="QGX95958.1"/>
    <property type="molecule type" value="Genomic_DNA"/>
</dbReference>
<dbReference type="OrthoDB" id="313493at2157"/>
<evidence type="ECO:0000313" key="1">
    <source>
        <dbReference type="EMBL" id="QGX95958.1"/>
    </source>
</evidence>
<protein>
    <submittedName>
        <fullName evidence="1">Uncharacterized protein</fullName>
    </submittedName>
</protein>
<accession>A0A6B9F6E3</accession>
<organism evidence="1 2">
    <name type="scientific">Haloplanus rallus</name>
    <dbReference type="NCBI Taxonomy" id="1816183"/>
    <lineage>
        <taxon>Archaea</taxon>
        <taxon>Methanobacteriati</taxon>
        <taxon>Methanobacteriota</taxon>
        <taxon>Stenosarchaea group</taxon>
        <taxon>Halobacteria</taxon>
        <taxon>Halobacteriales</taxon>
        <taxon>Haloferacaceae</taxon>
        <taxon>Haloplanus</taxon>
    </lineage>
</organism>
<dbReference type="RefSeq" id="WP_157690418.1">
    <property type="nucleotide sequence ID" value="NZ_CP034345.1"/>
</dbReference>
<sequence>MDRRRFLAAGTAAGLAGLAGCLDAAGGGDGDDSGRTLRLRLSRTSTPLRSEYVVDFATTERPDDADAFAAALDGEAYTTQYRRPFGARPDDPVYTRHEGTYYRLGSVVVDEAAVTHPVLRLSRVADADDPDAPDAVAATDLAERDRGVVHVAHMAARARGNEGGMPVGLVDRGGYVYRDAERAEASRLVGTDAPTHVAYRDAVYAVEVDRERFHEPVYRATAEPVAETPEHMEAILRARFVTARLSGRDLPDEARSILQEAQGEGYGETHPYSEAYRRVLTGLHARAYLDGNVEKDAHVDDPGSGVVLDDGVYYDYRLRFLDGG</sequence>
<dbReference type="AlphaFoldDB" id="A0A6B9F6E3"/>
<dbReference type="KEGG" id="hra:EI982_14795"/>
<dbReference type="Proteomes" id="UP000428325">
    <property type="component" value="Chromosome"/>
</dbReference>
<gene>
    <name evidence="1" type="ORF">EI982_14795</name>
</gene>
<evidence type="ECO:0000313" key="2">
    <source>
        <dbReference type="Proteomes" id="UP000428325"/>
    </source>
</evidence>
<keyword evidence="2" id="KW-1185">Reference proteome</keyword>
<reference evidence="1 2" key="1">
    <citation type="submission" date="2018-12" db="EMBL/GenBank/DDBJ databases">
        <title>Complete genome sequence of Haloplanus rallus MBLA0036.</title>
        <authorList>
            <person name="Nam Y.-d."/>
            <person name="Kang J."/>
            <person name="Chung W.-H."/>
            <person name="Park Y.S."/>
        </authorList>
    </citation>
    <scope>NUCLEOTIDE SEQUENCE [LARGE SCALE GENOMIC DNA]</scope>
    <source>
        <strain evidence="1 2">MBLA0036</strain>
    </source>
</reference>
<proteinExistence type="predicted"/>